<comment type="caution">
    <text evidence="2">The sequence shown here is derived from an EMBL/GenBank/DDBJ whole genome shotgun (WGS) entry which is preliminary data.</text>
</comment>
<feature type="transmembrane region" description="Helical" evidence="1">
    <location>
        <begin position="38"/>
        <end position="59"/>
    </location>
</feature>
<feature type="transmembrane region" description="Helical" evidence="1">
    <location>
        <begin position="122"/>
        <end position="142"/>
    </location>
</feature>
<feature type="transmembrane region" description="Helical" evidence="1">
    <location>
        <begin position="166"/>
        <end position="185"/>
    </location>
</feature>
<dbReference type="Proteomes" id="UP001150259">
    <property type="component" value="Unassembled WGS sequence"/>
</dbReference>
<proteinExistence type="predicted"/>
<reference evidence="2 3" key="1">
    <citation type="submission" date="2022-11" db="EMBL/GenBank/DDBJ databases">
        <title>Anaerobic phenanthrene biodegradation by a DNRA strain PheN6.</title>
        <authorList>
            <person name="Zhang Z."/>
        </authorList>
    </citation>
    <scope>NUCLEOTIDE SEQUENCE [LARGE SCALE GENOMIC DNA]</scope>
    <source>
        <strain evidence="2 3">PheN6</strain>
    </source>
</reference>
<dbReference type="RefSeq" id="WP_272462620.1">
    <property type="nucleotide sequence ID" value="NZ_JAPFQL010000050.1"/>
</dbReference>
<keyword evidence="1" id="KW-0472">Membrane</keyword>
<gene>
    <name evidence="2" type="ORF">OO014_12325</name>
</gene>
<sequence>MGGRILLALVLPLGLLALVVGIVRLVTASALDREAGQVRLRATWVTALCFVAVLIAVFLSPVPAQEDVRLATLPAVAGLVGVVVAGFSEGLWRARPGPAREASLRIRGGSGIEPDRGLWRRYLLGLGVSAALVVVGGVTAAADGASVVRTWTTGAASNGPYPGWTYGVPIAVALVLLAAATWWALRRVDARPVLDVDQPALDRALRTGSRVRVLRFAAGGTVLTAAGLSLTAGSSLAQLAQNLRMPGAPGGRAPWDWTQNAGFGLIGLGVALILIGIQVLLWDAPAIPRAEAPAEAGQEVSV</sequence>
<feature type="transmembrane region" description="Helical" evidence="1">
    <location>
        <begin position="261"/>
        <end position="282"/>
    </location>
</feature>
<evidence type="ECO:0000256" key="1">
    <source>
        <dbReference type="SAM" id="Phobius"/>
    </source>
</evidence>
<keyword evidence="1" id="KW-1133">Transmembrane helix</keyword>
<protein>
    <submittedName>
        <fullName evidence="2">Uncharacterized protein</fullName>
    </submittedName>
</protein>
<organism evidence="2 3">
    <name type="scientific">Intrasporangium calvum</name>
    <dbReference type="NCBI Taxonomy" id="53358"/>
    <lineage>
        <taxon>Bacteria</taxon>
        <taxon>Bacillati</taxon>
        <taxon>Actinomycetota</taxon>
        <taxon>Actinomycetes</taxon>
        <taxon>Micrococcales</taxon>
        <taxon>Intrasporangiaceae</taxon>
        <taxon>Intrasporangium</taxon>
    </lineage>
</organism>
<evidence type="ECO:0000313" key="3">
    <source>
        <dbReference type="Proteomes" id="UP001150259"/>
    </source>
</evidence>
<feature type="transmembrane region" description="Helical" evidence="1">
    <location>
        <begin position="6"/>
        <end position="26"/>
    </location>
</feature>
<feature type="transmembrane region" description="Helical" evidence="1">
    <location>
        <begin position="71"/>
        <end position="92"/>
    </location>
</feature>
<evidence type="ECO:0000313" key="2">
    <source>
        <dbReference type="EMBL" id="MDC5698046.1"/>
    </source>
</evidence>
<accession>A0ABT5GIK9</accession>
<name>A0ABT5GIK9_9MICO</name>
<feature type="transmembrane region" description="Helical" evidence="1">
    <location>
        <begin position="213"/>
        <end position="241"/>
    </location>
</feature>
<keyword evidence="3" id="KW-1185">Reference proteome</keyword>
<dbReference type="EMBL" id="JAPFQL010000050">
    <property type="protein sequence ID" value="MDC5698046.1"/>
    <property type="molecule type" value="Genomic_DNA"/>
</dbReference>
<keyword evidence="1" id="KW-0812">Transmembrane</keyword>